<name>A0A7S3CU31_9SPIT</name>
<organism evidence="1">
    <name type="scientific">Strombidium rassoulzadegani</name>
    <dbReference type="NCBI Taxonomy" id="1082188"/>
    <lineage>
        <taxon>Eukaryota</taxon>
        <taxon>Sar</taxon>
        <taxon>Alveolata</taxon>
        <taxon>Ciliophora</taxon>
        <taxon>Intramacronucleata</taxon>
        <taxon>Spirotrichea</taxon>
        <taxon>Oligotrichia</taxon>
        <taxon>Strombidiidae</taxon>
        <taxon>Strombidium</taxon>
    </lineage>
</organism>
<accession>A0A7S3CU31</accession>
<gene>
    <name evidence="1" type="ORF">SRAS04492_LOCUS9268</name>
</gene>
<dbReference type="EMBL" id="HBIA01018708">
    <property type="protein sequence ID" value="CAE0237459.1"/>
    <property type="molecule type" value="Transcribed_RNA"/>
</dbReference>
<dbReference type="AlphaFoldDB" id="A0A7S3CU31"/>
<sequence length="280" mass="32326">MFANLMQPMDMPSFAPTPLPFELPPLFPSFGKPDEMPTDKPQCPFQAFFNGLFNPQEPEPCVLNEEDTYADDNVFMREFGRTAYKSVLRGMYKSEELPITDECFGEWMQEPMETVSSLMDLAFDDPFEISVKYAKDVSNKLIDAHAKMHKTCMFKTVYDEANDWCIDNIDMCLGSDDKMVSRLMTHGWGLIPKVSELFNFVFFTSDCISDKDFIQEMGRIIEDFTSIFSLLFGVELVHDPSVKPIHYSQTKLNEIFDEYYANQTQIAQELPSLDYFGAMW</sequence>
<proteinExistence type="predicted"/>
<evidence type="ECO:0000313" key="1">
    <source>
        <dbReference type="EMBL" id="CAE0237459.1"/>
    </source>
</evidence>
<reference evidence="1" key="1">
    <citation type="submission" date="2021-01" db="EMBL/GenBank/DDBJ databases">
        <authorList>
            <person name="Corre E."/>
            <person name="Pelletier E."/>
            <person name="Niang G."/>
            <person name="Scheremetjew M."/>
            <person name="Finn R."/>
            <person name="Kale V."/>
            <person name="Holt S."/>
            <person name="Cochrane G."/>
            <person name="Meng A."/>
            <person name="Brown T."/>
            <person name="Cohen L."/>
        </authorList>
    </citation>
    <scope>NUCLEOTIDE SEQUENCE</scope>
    <source>
        <strain evidence="1">Ras09</strain>
    </source>
</reference>
<protein>
    <submittedName>
        <fullName evidence="1">Uncharacterized protein</fullName>
    </submittedName>
</protein>